<gene>
    <name evidence="2" type="ORF">APB76_03235</name>
</gene>
<dbReference type="InterPro" id="IPR016181">
    <property type="entry name" value="Acyl_CoA_acyltransferase"/>
</dbReference>
<dbReference type="RefSeq" id="WP_054962951.1">
    <property type="nucleotide sequence ID" value="NZ_LLEI02000016.1"/>
</dbReference>
<keyword evidence="2" id="KW-0808">Transferase</keyword>
<dbReference type="SUPFAM" id="SSF55729">
    <property type="entry name" value="Acyl-CoA N-acyltransferases (Nat)"/>
    <property type="match status" value="1"/>
</dbReference>
<sequence>MNQVESKQLSMAQITETDWPLFERLNQDEDVIRYAFDKPSNKQIRERFESRLPVWNWPDKHWLCLVIREKNTGNAIGVTGLCLSEQSAEEVEVGYLLLPEFHGKGYGTESLVALIDYTTSQFPIKTVNAIVTDGNIASCKVLEKAGFTLSEREKDAYKLGGSYYDDLIYRFQVEP</sequence>
<dbReference type="Pfam" id="PF13302">
    <property type="entry name" value="Acetyltransf_3"/>
    <property type="match status" value="1"/>
</dbReference>
<evidence type="ECO:0000313" key="3">
    <source>
        <dbReference type="Proteomes" id="UP000078406"/>
    </source>
</evidence>
<dbReference type="Gene3D" id="3.40.630.30">
    <property type="match status" value="1"/>
</dbReference>
<proteinExistence type="predicted"/>
<dbReference type="PROSITE" id="PS51186">
    <property type="entry name" value="GNAT"/>
    <property type="match status" value="1"/>
</dbReference>
<evidence type="ECO:0000259" key="1">
    <source>
        <dbReference type="PROSITE" id="PS51186"/>
    </source>
</evidence>
<dbReference type="CDD" id="cd04301">
    <property type="entry name" value="NAT_SF"/>
    <property type="match status" value="1"/>
</dbReference>
<name>A0A177Y4D4_9VIBR</name>
<dbReference type="PANTHER" id="PTHR43792:SF1">
    <property type="entry name" value="N-ACETYLTRANSFERASE DOMAIN-CONTAINING PROTEIN"/>
    <property type="match status" value="1"/>
</dbReference>
<dbReference type="InterPro" id="IPR051531">
    <property type="entry name" value="N-acetyltransferase"/>
</dbReference>
<feature type="domain" description="N-acetyltransferase" evidence="1">
    <location>
        <begin position="9"/>
        <end position="174"/>
    </location>
</feature>
<reference evidence="2 3" key="1">
    <citation type="journal article" date="2016" name="Syst. Appl. Microbiol.">
        <title>Vibrio bivalvicida sp. nov., a novel larval pathogen for bivalve molluscs reared in a hatchery.</title>
        <authorList>
            <person name="Dubert J."/>
            <person name="Romalde J.L."/>
            <person name="Prado S."/>
            <person name="Barja J.L."/>
        </authorList>
    </citation>
    <scope>NUCLEOTIDE SEQUENCE [LARGE SCALE GENOMIC DNA]</scope>
    <source>
        <strain evidence="2 3">605</strain>
    </source>
</reference>
<evidence type="ECO:0000313" key="2">
    <source>
        <dbReference type="EMBL" id="OAJ95722.1"/>
    </source>
</evidence>
<organism evidence="2 3">
    <name type="scientific">Vibrio bivalvicida</name>
    <dbReference type="NCBI Taxonomy" id="1276888"/>
    <lineage>
        <taxon>Bacteria</taxon>
        <taxon>Pseudomonadati</taxon>
        <taxon>Pseudomonadota</taxon>
        <taxon>Gammaproteobacteria</taxon>
        <taxon>Vibrionales</taxon>
        <taxon>Vibrionaceae</taxon>
        <taxon>Vibrio</taxon>
        <taxon>Vibrio oreintalis group</taxon>
    </lineage>
</organism>
<protein>
    <submittedName>
        <fullName evidence="2">Acetyltransferase</fullName>
    </submittedName>
</protein>
<accession>A0A177Y4D4</accession>
<dbReference type="AlphaFoldDB" id="A0A177Y4D4"/>
<comment type="caution">
    <text evidence="2">The sequence shown here is derived from an EMBL/GenBank/DDBJ whole genome shotgun (WGS) entry which is preliminary data.</text>
</comment>
<dbReference type="PANTHER" id="PTHR43792">
    <property type="entry name" value="GNAT FAMILY, PUTATIVE (AFU_ORTHOLOGUE AFUA_3G00765)-RELATED-RELATED"/>
    <property type="match status" value="1"/>
</dbReference>
<dbReference type="GO" id="GO:0016747">
    <property type="term" value="F:acyltransferase activity, transferring groups other than amino-acyl groups"/>
    <property type="evidence" value="ECO:0007669"/>
    <property type="project" value="InterPro"/>
</dbReference>
<dbReference type="EMBL" id="LLEI02000016">
    <property type="protein sequence ID" value="OAJ95722.1"/>
    <property type="molecule type" value="Genomic_DNA"/>
</dbReference>
<dbReference type="InterPro" id="IPR000182">
    <property type="entry name" value="GNAT_dom"/>
</dbReference>
<dbReference type="Proteomes" id="UP000078406">
    <property type="component" value="Unassembled WGS sequence"/>
</dbReference>